<feature type="active site" description="Charge relay system" evidence="5">
    <location>
        <position position="92"/>
    </location>
</feature>
<feature type="chain" id="PRO_5002660465" evidence="7">
    <location>
        <begin position="26"/>
        <end position="560"/>
    </location>
</feature>
<dbReference type="PIRSF" id="PIRSF037892">
    <property type="entry name" value="Subtilisin_rel_SRU_0565"/>
    <property type="match status" value="1"/>
</dbReference>
<keyword evidence="3 5" id="KW-0378">Hydrolase</keyword>
<keyword evidence="2 5" id="KW-0645">Protease</keyword>
<organism evidence="9 10">
    <name type="scientific">Croceibacter atlanticus (strain ATCC BAA-628 / JCM 21780 / CIP 108009 / IAM 15332 / KCTC 12090 / HTCC2559)</name>
    <dbReference type="NCBI Taxonomy" id="216432"/>
    <lineage>
        <taxon>Bacteria</taxon>
        <taxon>Pseudomonadati</taxon>
        <taxon>Bacteroidota</taxon>
        <taxon>Flavobacteriia</taxon>
        <taxon>Flavobacteriales</taxon>
        <taxon>Flavobacteriaceae</taxon>
        <taxon>Croceibacter</taxon>
    </lineage>
</organism>
<evidence type="ECO:0000256" key="1">
    <source>
        <dbReference type="ARBA" id="ARBA00011073"/>
    </source>
</evidence>
<evidence type="ECO:0000256" key="7">
    <source>
        <dbReference type="SAM" id="SignalP"/>
    </source>
</evidence>
<evidence type="ECO:0000256" key="5">
    <source>
        <dbReference type="PROSITE-ProRule" id="PRU01240"/>
    </source>
</evidence>
<proteinExistence type="inferred from homology"/>
<evidence type="ECO:0000256" key="6">
    <source>
        <dbReference type="RuleBase" id="RU003355"/>
    </source>
</evidence>
<evidence type="ECO:0000256" key="2">
    <source>
        <dbReference type="ARBA" id="ARBA00022670"/>
    </source>
</evidence>
<dbReference type="PANTHER" id="PTHR43399:SF4">
    <property type="entry name" value="CELL WALL-ASSOCIATED PROTEASE"/>
    <property type="match status" value="1"/>
</dbReference>
<comment type="similarity">
    <text evidence="1 5 6">Belongs to the peptidase S8 family.</text>
</comment>
<dbReference type="CDD" id="cd07483">
    <property type="entry name" value="Peptidases_S8_Subtilisin_Novo-like"/>
    <property type="match status" value="1"/>
</dbReference>
<accession>A3U669</accession>
<dbReference type="SUPFAM" id="SSF52743">
    <property type="entry name" value="Subtilisin-like"/>
    <property type="match status" value="1"/>
</dbReference>
<dbReference type="Gene3D" id="3.40.50.200">
    <property type="entry name" value="Peptidase S8/S53 domain"/>
    <property type="match status" value="2"/>
</dbReference>
<evidence type="ECO:0000256" key="4">
    <source>
        <dbReference type="ARBA" id="ARBA00022825"/>
    </source>
</evidence>
<gene>
    <name evidence="9" type="ordered locus">CA2559_03235</name>
</gene>
<dbReference type="GeneID" id="89452438"/>
<dbReference type="InterPro" id="IPR036852">
    <property type="entry name" value="Peptidase_S8/S53_dom_sf"/>
</dbReference>
<dbReference type="PROSITE" id="PS00138">
    <property type="entry name" value="SUBTILASE_SER"/>
    <property type="match status" value="1"/>
</dbReference>
<dbReference type="HOGENOM" id="CLU_022359_0_0_10"/>
<feature type="active site" description="Charge relay system" evidence="5">
    <location>
        <position position="315"/>
    </location>
</feature>
<dbReference type="PROSITE" id="PS00136">
    <property type="entry name" value="SUBTILASE_ASP"/>
    <property type="match status" value="1"/>
</dbReference>
<dbReference type="InterPro" id="IPR034080">
    <property type="entry name" value="Protease_P7-like_dom"/>
</dbReference>
<evidence type="ECO:0000256" key="3">
    <source>
        <dbReference type="ARBA" id="ARBA00022801"/>
    </source>
</evidence>
<dbReference type="InterPro" id="IPR051048">
    <property type="entry name" value="Peptidase_S8/S53_subtilisin"/>
</dbReference>
<keyword evidence="4 5" id="KW-0720">Serine protease</keyword>
<dbReference type="GO" id="GO:0006508">
    <property type="term" value="P:proteolysis"/>
    <property type="evidence" value="ECO:0007669"/>
    <property type="project" value="UniProtKB-KW"/>
</dbReference>
<dbReference type="InterPro" id="IPR023827">
    <property type="entry name" value="Peptidase_S8_Asp-AS"/>
</dbReference>
<keyword evidence="10" id="KW-1185">Reference proteome</keyword>
<feature type="active site" description="Charge relay system" evidence="5">
    <location>
        <position position="486"/>
    </location>
</feature>
<dbReference type="KEGG" id="cat:CA2559_03235"/>
<dbReference type="InterPro" id="IPR017308">
    <property type="entry name" value="Pept_S8_subtilisin_bacteroid"/>
</dbReference>
<evidence type="ECO:0000313" key="10">
    <source>
        <dbReference type="Proteomes" id="UP000002297"/>
    </source>
</evidence>
<reference evidence="9 10" key="1">
    <citation type="journal article" date="2010" name="J. Bacteriol.">
        <title>The complete genome sequence of Croceibacter atlanticus HTCC2559T.</title>
        <authorList>
            <person name="Oh H.M."/>
            <person name="Kang I."/>
            <person name="Ferriera S."/>
            <person name="Giovannoni S.J."/>
            <person name="Cho J.C."/>
        </authorList>
    </citation>
    <scope>NUCLEOTIDE SEQUENCE [LARGE SCALE GENOMIC DNA]</scope>
    <source>
        <strain evidence="10">ATCC BAA-628 / HTCC2559 / KCTC 12090</strain>
    </source>
</reference>
<dbReference type="EMBL" id="CP002046">
    <property type="protein sequence ID" value="EAP87736.1"/>
    <property type="molecule type" value="Genomic_DNA"/>
</dbReference>
<dbReference type="AlphaFoldDB" id="A3U669"/>
<dbReference type="PROSITE" id="PS00137">
    <property type="entry name" value="SUBTILASE_HIS"/>
    <property type="match status" value="1"/>
</dbReference>
<sequence length="560" mass="61219">MTIKFPAVATAAITASIILSGCGSAVPTIVSTPLENIDKQPLKTTSLNEVQLKGWGGADIVSDTIPGMSVEKAYTEIIKDKQGQSVIVAVIDSGVDIEHEDLKNVIWTNTDEIPNNGIDDDKNGYIDDIHGWNFLGDIVEENMEYVRILRDGYSKFENASASDFSGEDLEAYNQYVEAKAEYDKEYGEAIQNKQQYEGIYQQLKAAHSAVSKEIGKEDYTKKELSEMTTTSEQLGQYKGFLTQMYTYAEGQTIPEFMEGIKEGVDYFAGRLNSHFNQKLNARATILKDNPDDWSTRYYGNNDVDGPDPKKADAKHGTHVAGIIAASRNNGVGMNGVAQNVEIMVIRAVPDGDEYDKDIANAIRYAVDNGAKVINTSFGKYFSTHPEWVNDAIEYAAKKDVLIVNAAGNEGLNLDEKRVYPNDQTPTEPKEISDTFLTVGSLTYTYGAEMVSSFSNYGKSNVDVFAPGSKIWSTTPLNEYEYLQGTSMAAPAAAGVAAMVRSYFPNLKASEVKQVLMESGLSTTQTVVVGGESSNTKPFTSLSTSGKMVNLYNALILASKK</sequence>
<dbReference type="PROSITE" id="PS51257">
    <property type="entry name" value="PROKAR_LIPOPROTEIN"/>
    <property type="match status" value="1"/>
</dbReference>
<dbReference type="STRING" id="216432.CA2559_03235"/>
<dbReference type="InterPro" id="IPR022398">
    <property type="entry name" value="Peptidase_S8_His-AS"/>
</dbReference>
<evidence type="ECO:0000259" key="8">
    <source>
        <dbReference type="Pfam" id="PF00082"/>
    </source>
</evidence>
<dbReference type="GO" id="GO:0004252">
    <property type="term" value="F:serine-type endopeptidase activity"/>
    <property type="evidence" value="ECO:0007669"/>
    <property type="project" value="UniProtKB-UniRule"/>
</dbReference>
<dbReference type="PANTHER" id="PTHR43399">
    <property type="entry name" value="SUBTILISIN-RELATED"/>
    <property type="match status" value="1"/>
</dbReference>
<dbReference type="PROSITE" id="PS51892">
    <property type="entry name" value="SUBTILASE"/>
    <property type="match status" value="1"/>
</dbReference>
<dbReference type="Pfam" id="PF00082">
    <property type="entry name" value="Peptidase_S8"/>
    <property type="match status" value="1"/>
</dbReference>
<dbReference type="eggNOG" id="COG1404">
    <property type="taxonomic scope" value="Bacteria"/>
</dbReference>
<dbReference type="InterPro" id="IPR023828">
    <property type="entry name" value="Peptidase_S8_Ser-AS"/>
</dbReference>
<dbReference type="RefSeq" id="WP_013186412.1">
    <property type="nucleotide sequence ID" value="NC_014230.1"/>
</dbReference>
<protein>
    <submittedName>
        <fullName evidence="9">Serine protease/subtilase</fullName>
    </submittedName>
</protein>
<name>A3U669_CROAH</name>
<dbReference type="InterPro" id="IPR015500">
    <property type="entry name" value="Peptidase_S8_subtilisin-rel"/>
</dbReference>
<keyword evidence="7" id="KW-0732">Signal</keyword>
<dbReference type="Proteomes" id="UP000002297">
    <property type="component" value="Chromosome"/>
</dbReference>
<evidence type="ECO:0000313" key="9">
    <source>
        <dbReference type="EMBL" id="EAP87736.1"/>
    </source>
</evidence>
<feature type="signal peptide" evidence="7">
    <location>
        <begin position="1"/>
        <end position="25"/>
    </location>
</feature>
<dbReference type="OrthoDB" id="9798386at2"/>
<dbReference type="InterPro" id="IPR000209">
    <property type="entry name" value="Peptidase_S8/S53_dom"/>
</dbReference>
<dbReference type="PRINTS" id="PR00723">
    <property type="entry name" value="SUBTILISIN"/>
</dbReference>
<feature type="domain" description="Peptidase S8/S53" evidence="8">
    <location>
        <begin position="83"/>
        <end position="518"/>
    </location>
</feature>